<dbReference type="RefSeq" id="WP_047848216.1">
    <property type="nucleotide sequence ID" value="NZ_AEJF01000121.1"/>
</dbReference>
<dbReference type="InterPro" id="IPR039420">
    <property type="entry name" value="WalR-like"/>
</dbReference>
<dbReference type="Pfam" id="PF00486">
    <property type="entry name" value="Trans_reg_C"/>
    <property type="match status" value="1"/>
</dbReference>
<evidence type="ECO:0000313" key="10">
    <source>
        <dbReference type="EMBL" id="KLU24607.1"/>
    </source>
</evidence>
<evidence type="ECO:0000256" key="1">
    <source>
        <dbReference type="ARBA" id="ARBA00022553"/>
    </source>
</evidence>
<dbReference type="PROSITE" id="PS51755">
    <property type="entry name" value="OMPR_PHOB"/>
    <property type="match status" value="1"/>
</dbReference>
<dbReference type="SMART" id="SM00862">
    <property type="entry name" value="Trans_reg_C"/>
    <property type="match status" value="1"/>
</dbReference>
<dbReference type="GO" id="GO:0000156">
    <property type="term" value="F:phosphorelay response regulator activity"/>
    <property type="evidence" value="ECO:0007669"/>
    <property type="project" value="TreeGrafter"/>
</dbReference>
<dbReference type="PANTHER" id="PTHR48111">
    <property type="entry name" value="REGULATOR OF RPOS"/>
    <property type="match status" value="1"/>
</dbReference>
<evidence type="ECO:0000259" key="9">
    <source>
        <dbReference type="PROSITE" id="PS51755"/>
    </source>
</evidence>
<reference evidence="10 11" key="1">
    <citation type="journal article" date="2015" name="Genome Announc.">
        <title>Draft Genome Sequence of Burkholderia sp. Strain PML1(12), an Ectomycorrhizosphere-Inhabiting Bacterium with Effective Mineral-Weathering Ability.</title>
        <authorList>
            <person name="Uroz S."/>
            <person name="Oger P."/>
        </authorList>
    </citation>
    <scope>NUCLEOTIDE SEQUENCE [LARGE SCALE GENOMIC DNA]</scope>
    <source>
        <strain evidence="11">PML1(12)</strain>
    </source>
</reference>
<keyword evidence="11" id="KW-1185">Reference proteome</keyword>
<dbReference type="PATRIC" id="fig|908627.4.peg.4236"/>
<dbReference type="InterPro" id="IPR011006">
    <property type="entry name" value="CheY-like_superfamily"/>
</dbReference>
<dbReference type="Gene3D" id="3.40.50.2300">
    <property type="match status" value="1"/>
</dbReference>
<keyword evidence="3" id="KW-0805">Transcription regulation</keyword>
<evidence type="ECO:0000259" key="8">
    <source>
        <dbReference type="PROSITE" id="PS50110"/>
    </source>
</evidence>
<accession>A0A0J1CVK4</accession>
<dbReference type="GO" id="GO:0005829">
    <property type="term" value="C:cytosol"/>
    <property type="evidence" value="ECO:0007669"/>
    <property type="project" value="TreeGrafter"/>
</dbReference>
<name>A0A0J1CVK4_9BURK</name>
<evidence type="ECO:0000256" key="5">
    <source>
        <dbReference type="ARBA" id="ARBA00023163"/>
    </source>
</evidence>
<dbReference type="PANTHER" id="PTHR48111:SF76">
    <property type="entry name" value="TWO-COMPONENT RESPONSE REGULATOR"/>
    <property type="match status" value="1"/>
</dbReference>
<dbReference type="InterPro" id="IPR001789">
    <property type="entry name" value="Sig_transdc_resp-reg_receiver"/>
</dbReference>
<sequence length="227" mass="25112">MPNVLVIEDDAQTLDEIVEALTDHGCAVDTAQTGREGLMLAIANAYDAIVLDRMLPGGLEGLGMLASLRSAGVVTPVLILSALSAVDERVRGLRAGGDDYLTKPFEFIELTARLDALMRRRDAPPSVQEYRAGPLQLDLLKREVTCAGRPVALLPREYRLLEYLMQNQGQVVSRTMLFEAVWDYRLDERTNVIDVHISRLRKKLDPAGSMPMIHTVRGSGYLLRAPD</sequence>
<dbReference type="Proteomes" id="UP000035963">
    <property type="component" value="Unassembled WGS sequence"/>
</dbReference>
<dbReference type="Pfam" id="PF00072">
    <property type="entry name" value="Response_reg"/>
    <property type="match status" value="1"/>
</dbReference>
<feature type="domain" description="OmpR/PhoB-type" evidence="9">
    <location>
        <begin position="127"/>
        <end position="225"/>
    </location>
</feature>
<keyword evidence="5" id="KW-0804">Transcription</keyword>
<dbReference type="Gene3D" id="6.10.250.690">
    <property type="match status" value="1"/>
</dbReference>
<dbReference type="InterPro" id="IPR036388">
    <property type="entry name" value="WH-like_DNA-bd_sf"/>
</dbReference>
<dbReference type="PROSITE" id="PS50110">
    <property type="entry name" value="RESPONSE_REGULATORY"/>
    <property type="match status" value="1"/>
</dbReference>
<feature type="modified residue" description="4-aspartylphosphate" evidence="6">
    <location>
        <position position="52"/>
    </location>
</feature>
<dbReference type="OrthoDB" id="9802426at2"/>
<dbReference type="GO" id="GO:0032993">
    <property type="term" value="C:protein-DNA complex"/>
    <property type="evidence" value="ECO:0007669"/>
    <property type="project" value="TreeGrafter"/>
</dbReference>
<evidence type="ECO:0000256" key="4">
    <source>
        <dbReference type="ARBA" id="ARBA00023125"/>
    </source>
</evidence>
<evidence type="ECO:0000313" key="11">
    <source>
        <dbReference type="Proteomes" id="UP000035963"/>
    </source>
</evidence>
<gene>
    <name evidence="10" type="ORF">EOS_18930</name>
</gene>
<organism evidence="10 11">
    <name type="scientific">Caballeronia mineralivorans PML1(12)</name>
    <dbReference type="NCBI Taxonomy" id="908627"/>
    <lineage>
        <taxon>Bacteria</taxon>
        <taxon>Pseudomonadati</taxon>
        <taxon>Pseudomonadota</taxon>
        <taxon>Betaproteobacteria</taxon>
        <taxon>Burkholderiales</taxon>
        <taxon>Burkholderiaceae</taxon>
        <taxon>Caballeronia</taxon>
    </lineage>
</organism>
<dbReference type="CDD" id="cd00383">
    <property type="entry name" value="trans_reg_C"/>
    <property type="match status" value="1"/>
</dbReference>
<dbReference type="GO" id="GO:0000976">
    <property type="term" value="F:transcription cis-regulatory region binding"/>
    <property type="evidence" value="ECO:0007669"/>
    <property type="project" value="TreeGrafter"/>
</dbReference>
<dbReference type="SMART" id="SM00448">
    <property type="entry name" value="REC"/>
    <property type="match status" value="1"/>
</dbReference>
<feature type="domain" description="Response regulatory" evidence="8">
    <location>
        <begin position="3"/>
        <end position="118"/>
    </location>
</feature>
<proteinExistence type="predicted"/>
<dbReference type="EMBL" id="AEJF01000121">
    <property type="protein sequence ID" value="KLU24607.1"/>
    <property type="molecule type" value="Genomic_DNA"/>
</dbReference>
<keyword evidence="1 6" id="KW-0597">Phosphoprotein</keyword>
<evidence type="ECO:0000256" key="3">
    <source>
        <dbReference type="ARBA" id="ARBA00023015"/>
    </source>
</evidence>
<evidence type="ECO:0000256" key="6">
    <source>
        <dbReference type="PROSITE-ProRule" id="PRU00169"/>
    </source>
</evidence>
<comment type="caution">
    <text evidence="10">The sequence shown here is derived from an EMBL/GenBank/DDBJ whole genome shotgun (WGS) entry which is preliminary data.</text>
</comment>
<keyword evidence="4 7" id="KW-0238">DNA-binding</keyword>
<dbReference type="InterPro" id="IPR001867">
    <property type="entry name" value="OmpR/PhoB-type_DNA-bd"/>
</dbReference>
<feature type="DNA-binding region" description="OmpR/PhoB-type" evidence="7">
    <location>
        <begin position="127"/>
        <end position="225"/>
    </location>
</feature>
<dbReference type="GO" id="GO:0006355">
    <property type="term" value="P:regulation of DNA-templated transcription"/>
    <property type="evidence" value="ECO:0007669"/>
    <property type="project" value="InterPro"/>
</dbReference>
<dbReference type="AlphaFoldDB" id="A0A0J1CVK4"/>
<protein>
    <submittedName>
        <fullName evidence="10">Transcriptional regulator</fullName>
    </submittedName>
</protein>
<keyword evidence="2" id="KW-0902">Two-component regulatory system</keyword>
<evidence type="ECO:0000256" key="7">
    <source>
        <dbReference type="PROSITE-ProRule" id="PRU01091"/>
    </source>
</evidence>
<dbReference type="FunFam" id="1.10.10.10:FF:000005">
    <property type="entry name" value="Two-component system response regulator"/>
    <property type="match status" value="1"/>
</dbReference>
<evidence type="ECO:0000256" key="2">
    <source>
        <dbReference type="ARBA" id="ARBA00023012"/>
    </source>
</evidence>
<dbReference type="Gene3D" id="1.10.10.10">
    <property type="entry name" value="Winged helix-like DNA-binding domain superfamily/Winged helix DNA-binding domain"/>
    <property type="match status" value="1"/>
</dbReference>
<dbReference type="SUPFAM" id="SSF52172">
    <property type="entry name" value="CheY-like"/>
    <property type="match status" value="1"/>
</dbReference>